<proteinExistence type="predicted"/>
<evidence type="ECO:0000313" key="2">
    <source>
        <dbReference type="Proteomes" id="UP001163321"/>
    </source>
</evidence>
<evidence type="ECO:0000313" key="1">
    <source>
        <dbReference type="EMBL" id="KAI9907322.1"/>
    </source>
</evidence>
<protein>
    <submittedName>
        <fullName evidence="1">Uncharacterized protein</fullName>
    </submittedName>
</protein>
<sequence>MIDYIDLNSFSGLHTAWMDDEQLNNLPIVDISPNDLTTRAENDCVDRSITETDSVLSIGQVDHDTQLLDEELEFSFDPELSPVLEPFVDPATVAISPLTIEQRHLKKSPKERRIVSSSLMRTQRVTTSCQASKVENNQIDGETALPAVTKRPRTRSSSWQDHEQRTFFSVFKNKWPPTPKGESEPPFSTLLLERFDVISTKIRSKSIMEVKQFHTTVMQNISKILELVDNDIDLTNPDQVRIAVWCWSKLLADKKYHDE</sequence>
<dbReference type="Proteomes" id="UP001163321">
    <property type="component" value="Chromosome 8"/>
</dbReference>
<organism evidence="1 2">
    <name type="scientific">Peronosclerospora sorghi</name>
    <dbReference type="NCBI Taxonomy" id="230839"/>
    <lineage>
        <taxon>Eukaryota</taxon>
        <taxon>Sar</taxon>
        <taxon>Stramenopiles</taxon>
        <taxon>Oomycota</taxon>
        <taxon>Peronosporomycetes</taxon>
        <taxon>Peronosporales</taxon>
        <taxon>Peronosporaceae</taxon>
        <taxon>Peronosclerospora</taxon>
    </lineage>
</organism>
<reference evidence="1 2" key="1">
    <citation type="journal article" date="2022" name="bioRxiv">
        <title>The genome of the oomycete Peronosclerospora sorghi, a cosmopolitan pathogen of maize and sorghum, is inflated with dispersed pseudogenes.</title>
        <authorList>
            <person name="Fletcher K."/>
            <person name="Martin F."/>
            <person name="Isakeit T."/>
            <person name="Cavanaugh K."/>
            <person name="Magill C."/>
            <person name="Michelmore R."/>
        </authorList>
    </citation>
    <scope>NUCLEOTIDE SEQUENCE [LARGE SCALE GENOMIC DNA]</scope>
    <source>
        <strain evidence="1">P6</strain>
    </source>
</reference>
<comment type="caution">
    <text evidence="1">The sequence shown here is derived from an EMBL/GenBank/DDBJ whole genome shotgun (WGS) entry which is preliminary data.</text>
</comment>
<gene>
    <name evidence="1" type="ORF">PsorP6_003833</name>
</gene>
<name>A0ACC0VLX7_9STRA</name>
<accession>A0ACC0VLX7</accession>
<dbReference type="EMBL" id="CM047587">
    <property type="protein sequence ID" value="KAI9907322.1"/>
    <property type="molecule type" value="Genomic_DNA"/>
</dbReference>
<keyword evidence="2" id="KW-1185">Reference proteome</keyword>